<reference evidence="6 7" key="2">
    <citation type="submission" date="2018-11" db="EMBL/GenBank/DDBJ databases">
        <authorList>
            <consortium name="Pathogen Informatics"/>
        </authorList>
    </citation>
    <scope>NUCLEOTIDE SEQUENCE [LARGE SCALE GENOMIC DNA]</scope>
</reference>
<gene>
    <name evidence="6" type="ORF">GPUH_LOCUS5151</name>
</gene>
<comment type="subcellular location">
    <subcellularLocation>
        <location evidence="1">Nucleus</location>
        <location evidence="1">Nucleolus</location>
    </subcellularLocation>
</comment>
<dbReference type="OrthoDB" id="21467at2759"/>
<dbReference type="SUPFAM" id="SSF54928">
    <property type="entry name" value="RNA-binding domain, RBD"/>
    <property type="match status" value="1"/>
</dbReference>
<dbReference type="Pfam" id="PF00076">
    <property type="entry name" value="RRM_1"/>
    <property type="match status" value="1"/>
</dbReference>
<dbReference type="GO" id="GO:0003723">
    <property type="term" value="F:RNA binding"/>
    <property type="evidence" value="ECO:0007669"/>
    <property type="project" value="UniProtKB-KW"/>
</dbReference>
<feature type="domain" description="RRM" evidence="5">
    <location>
        <begin position="28"/>
        <end position="60"/>
    </location>
</feature>
<reference evidence="8" key="1">
    <citation type="submission" date="2016-06" db="UniProtKB">
        <authorList>
            <consortium name="WormBaseParasite"/>
        </authorList>
    </citation>
    <scope>IDENTIFICATION</scope>
</reference>
<evidence type="ECO:0000313" key="7">
    <source>
        <dbReference type="Proteomes" id="UP000271098"/>
    </source>
</evidence>
<evidence type="ECO:0000256" key="3">
    <source>
        <dbReference type="ARBA" id="ARBA00023242"/>
    </source>
</evidence>
<dbReference type="Proteomes" id="UP000271098">
    <property type="component" value="Unassembled WGS sequence"/>
</dbReference>
<proteinExistence type="predicted"/>
<sequence length="70" mass="8189">MGKVKKSVEADASASSSKYDPEANSKAIMIRHIPYGFFEKELKSYFSQFGNIRRVRLPRNRKVLHFHEIF</sequence>
<evidence type="ECO:0000313" key="8">
    <source>
        <dbReference type="WBParaSite" id="GPUH_0000515801-mRNA-1"/>
    </source>
</evidence>
<dbReference type="AlphaFoldDB" id="A0A183D8W0"/>
<dbReference type="GO" id="GO:0005730">
    <property type="term" value="C:nucleolus"/>
    <property type="evidence" value="ECO:0007669"/>
    <property type="project" value="UniProtKB-SubCell"/>
</dbReference>
<dbReference type="InterPro" id="IPR012677">
    <property type="entry name" value="Nucleotide-bd_a/b_plait_sf"/>
</dbReference>
<keyword evidence="2" id="KW-0694">RNA-binding</keyword>
<name>A0A183D8W0_9BILA</name>
<organism evidence="8">
    <name type="scientific">Gongylonema pulchrum</name>
    <dbReference type="NCBI Taxonomy" id="637853"/>
    <lineage>
        <taxon>Eukaryota</taxon>
        <taxon>Metazoa</taxon>
        <taxon>Ecdysozoa</taxon>
        <taxon>Nematoda</taxon>
        <taxon>Chromadorea</taxon>
        <taxon>Rhabditida</taxon>
        <taxon>Spirurina</taxon>
        <taxon>Spiruromorpha</taxon>
        <taxon>Spiruroidea</taxon>
        <taxon>Gongylonematidae</taxon>
        <taxon>Gongylonema</taxon>
    </lineage>
</organism>
<protein>
    <submittedName>
        <fullName evidence="8">RRM domain-containing protein</fullName>
    </submittedName>
</protein>
<keyword evidence="7" id="KW-1185">Reference proteome</keyword>
<dbReference type="EMBL" id="UYRT01010549">
    <property type="protein sequence ID" value="VDK49332.1"/>
    <property type="molecule type" value="Genomic_DNA"/>
</dbReference>
<dbReference type="InterPro" id="IPR000504">
    <property type="entry name" value="RRM_dom"/>
</dbReference>
<evidence type="ECO:0000256" key="1">
    <source>
        <dbReference type="ARBA" id="ARBA00004604"/>
    </source>
</evidence>
<dbReference type="InterPro" id="IPR035979">
    <property type="entry name" value="RBD_domain_sf"/>
</dbReference>
<evidence type="ECO:0000256" key="4">
    <source>
        <dbReference type="SAM" id="MobiDB-lite"/>
    </source>
</evidence>
<dbReference type="PANTHER" id="PTHR46754">
    <property type="entry name" value="MKI67 FHA DOMAIN-INTERACTING NUCLEOLAR PHOSPHOPROTEIN"/>
    <property type="match status" value="1"/>
</dbReference>
<feature type="region of interest" description="Disordered" evidence="4">
    <location>
        <begin position="1"/>
        <end position="21"/>
    </location>
</feature>
<dbReference type="Gene3D" id="3.30.70.330">
    <property type="match status" value="1"/>
</dbReference>
<keyword evidence="3" id="KW-0539">Nucleus</keyword>
<evidence type="ECO:0000259" key="5">
    <source>
        <dbReference type="Pfam" id="PF00076"/>
    </source>
</evidence>
<evidence type="ECO:0000313" key="6">
    <source>
        <dbReference type="EMBL" id="VDK49332.1"/>
    </source>
</evidence>
<dbReference type="WBParaSite" id="GPUH_0000515801-mRNA-1">
    <property type="protein sequence ID" value="GPUH_0000515801-mRNA-1"/>
    <property type="gene ID" value="GPUH_0000515801"/>
</dbReference>
<evidence type="ECO:0000256" key="2">
    <source>
        <dbReference type="ARBA" id="ARBA00022884"/>
    </source>
</evidence>
<accession>A0A183D8W0</accession>